<dbReference type="Proteomes" id="UP000509510">
    <property type="component" value="Chromosome III"/>
</dbReference>
<feature type="compositionally biased region" description="Polar residues" evidence="1">
    <location>
        <begin position="351"/>
        <end position="369"/>
    </location>
</feature>
<feature type="region of interest" description="Disordered" evidence="1">
    <location>
        <begin position="294"/>
        <end position="493"/>
    </location>
</feature>
<feature type="compositionally biased region" description="Basic and acidic residues" evidence="1">
    <location>
        <begin position="701"/>
        <end position="710"/>
    </location>
</feature>
<feature type="compositionally biased region" description="Polar residues" evidence="1">
    <location>
        <begin position="301"/>
        <end position="324"/>
    </location>
</feature>
<gene>
    <name evidence="2" type="ORF">TRUGW13939_06694</name>
</gene>
<organism evidence="2 3">
    <name type="scientific">Talaromyces rugulosus</name>
    <name type="common">Penicillium rugulosum</name>
    <dbReference type="NCBI Taxonomy" id="121627"/>
    <lineage>
        <taxon>Eukaryota</taxon>
        <taxon>Fungi</taxon>
        <taxon>Dikarya</taxon>
        <taxon>Ascomycota</taxon>
        <taxon>Pezizomycotina</taxon>
        <taxon>Eurotiomycetes</taxon>
        <taxon>Eurotiomycetidae</taxon>
        <taxon>Eurotiales</taxon>
        <taxon>Trichocomaceae</taxon>
        <taxon>Talaromyces</taxon>
        <taxon>Talaromyces sect. Islandici</taxon>
    </lineage>
</organism>
<evidence type="ECO:0000256" key="1">
    <source>
        <dbReference type="SAM" id="MobiDB-lite"/>
    </source>
</evidence>
<feature type="compositionally biased region" description="Basic residues" evidence="1">
    <location>
        <begin position="738"/>
        <end position="757"/>
    </location>
</feature>
<evidence type="ECO:0000313" key="3">
    <source>
        <dbReference type="Proteomes" id="UP000509510"/>
    </source>
</evidence>
<feature type="compositionally biased region" description="Basic residues" evidence="1">
    <location>
        <begin position="777"/>
        <end position="788"/>
    </location>
</feature>
<feature type="compositionally biased region" description="Low complexity" evidence="1">
    <location>
        <begin position="417"/>
        <end position="429"/>
    </location>
</feature>
<feature type="compositionally biased region" description="Basic and acidic residues" evidence="1">
    <location>
        <begin position="626"/>
        <end position="635"/>
    </location>
</feature>
<sequence length="788" mass="86549">MASSANEAIQQLELLLQPEETIDNRTFGPKVGAALNGKLGAFYQLYLFAITFVHTTRLIPQMVSLQEFAAAFRNEALSILRRTEQRLPITSYGIQTSRFSIPTRRESIDYMLDVLHNVEHLTTLFPAHESFYDPNTHQEVRLLERNNNFIGMQGEPRVVLTLFRTLLAAELLEKHYPGKHAQNDSIMDEVVRWWWVEGEFPENFPNFDARLAAVKDEYPGVFGKLLRRLGNTDPVEDPRSWEDPRMIFPYLPRQSQTQPWTSKVGDLPIFSFLRRGPSAIGDLRRIISEATGIIAEDPQVPTEQNPPRSTNTYSLPDFSTTSEPSQEDETKKPVPVEKEEAPAADGGAPPSRSTNTYSLPDFSTTSESSQEAKEKKTAPTETEASTATTSISTNTYSLSDFLSTSKSSQENESGNLAPAAKKVPVAAAPRRSTNTFSVPEKHIESSDSSDSADDYVHYPTVSSARETTATDAVPTSTSNVSPARETTTIDVVSTSTSNISPAIEEAPVYPAMEMTATEVVPTSTSNVSPAIEEPLVSPNKDSTVPSPPHALHNTSDEPIHSPSKDTAISDIHGSEGSLSPSRQLHEFAQELPQDIPANSPPASQEPPPHATEKEQEAKGTSSPSPDLREVSRLEEEISVAGTPDTPDPQMTSAATGSEQALEQLPAVPPKTSPPPPPRRSVRQRRQPERYDSAPARRRGVIKRESEDKGKTTKSTTKSPNKRKRQDKHKNEDLERGAPAKRQKHSGKGKGALRKKPAPLRPSAGVSALETVGVSARGRMRKAPQKYGR</sequence>
<feature type="compositionally biased region" description="Polar residues" evidence="1">
    <location>
        <begin position="460"/>
        <end position="485"/>
    </location>
</feature>
<feature type="region of interest" description="Disordered" evidence="1">
    <location>
        <begin position="517"/>
        <end position="788"/>
    </location>
</feature>
<dbReference type="AlphaFoldDB" id="A0A7H8R0S2"/>
<feature type="compositionally biased region" description="Low complexity" evidence="1">
    <location>
        <begin position="379"/>
        <end position="408"/>
    </location>
</feature>
<feature type="compositionally biased region" description="Basic and acidic residues" evidence="1">
    <location>
        <begin position="328"/>
        <end position="341"/>
    </location>
</feature>
<dbReference type="EMBL" id="CP055900">
    <property type="protein sequence ID" value="QKX59558.1"/>
    <property type="molecule type" value="Genomic_DNA"/>
</dbReference>
<feature type="compositionally biased region" description="Basic and acidic residues" evidence="1">
    <location>
        <begin position="554"/>
        <end position="563"/>
    </location>
</feature>
<protein>
    <submittedName>
        <fullName evidence="2">Uncharacterized protein</fullName>
    </submittedName>
</protein>
<name>A0A7H8R0S2_TALRU</name>
<evidence type="ECO:0000313" key="2">
    <source>
        <dbReference type="EMBL" id="QKX59558.1"/>
    </source>
</evidence>
<reference evidence="3" key="1">
    <citation type="submission" date="2020-06" db="EMBL/GenBank/DDBJ databases">
        <title>A chromosome-scale genome assembly of Talaromyces rugulosus W13939.</title>
        <authorList>
            <person name="Wang B."/>
            <person name="Guo L."/>
            <person name="Ye K."/>
            <person name="Wang L."/>
        </authorList>
    </citation>
    <scope>NUCLEOTIDE SEQUENCE [LARGE SCALE GENOMIC DNA]</scope>
    <source>
        <strain evidence="3">W13939</strain>
    </source>
</reference>
<dbReference type="RefSeq" id="XP_035345736.1">
    <property type="nucleotide sequence ID" value="XM_035489843.1"/>
</dbReference>
<dbReference type="GeneID" id="55994189"/>
<feature type="compositionally biased region" description="Pro residues" evidence="1">
    <location>
        <begin position="666"/>
        <end position="678"/>
    </location>
</feature>
<feature type="compositionally biased region" description="Basic and acidic residues" evidence="1">
    <location>
        <begin position="728"/>
        <end position="737"/>
    </location>
</feature>
<dbReference type="KEGG" id="trg:TRUGW13939_06694"/>
<accession>A0A7H8R0S2</accession>
<dbReference type="OrthoDB" id="10501964at2759"/>
<keyword evidence="3" id="KW-1185">Reference proteome</keyword>
<proteinExistence type="predicted"/>
<feature type="compositionally biased region" description="Polar residues" evidence="1">
    <location>
        <begin position="648"/>
        <end position="660"/>
    </location>
</feature>